<proteinExistence type="predicted"/>
<evidence type="ECO:0000313" key="1">
    <source>
        <dbReference type="EMBL" id="CAN0494739.1"/>
    </source>
</evidence>
<name>A0AC59ZRU1_RANTA</name>
<dbReference type="Proteomes" id="UP001162501">
    <property type="component" value="Chromosome 33"/>
</dbReference>
<evidence type="ECO:0000313" key="2">
    <source>
        <dbReference type="Proteomes" id="UP001162501"/>
    </source>
</evidence>
<protein>
    <submittedName>
        <fullName evidence="1">Uncharacterized protein</fullName>
    </submittedName>
</protein>
<accession>A0AC59ZRU1</accession>
<organism evidence="1 2">
    <name type="scientific">Rangifer tarandus platyrhynchus</name>
    <name type="common">Svalbard reindeer</name>
    <dbReference type="NCBI Taxonomy" id="3082113"/>
    <lineage>
        <taxon>Eukaryota</taxon>
        <taxon>Metazoa</taxon>
        <taxon>Chordata</taxon>
        <taxon>Craniata</taxon>
        <taxon>Vertebrata</taxon>
        <taxon>Euteleostomi</taxon>
        <taxon>Mammalia</taxon>
        <taxon>Eutheria</taxon>
        <taxon>Laurasiatheria</taxon>
        <taxon>Artiodactyla</taxon>
        <taxon>Ruminantia</taxon>
        <taxon>Pecora</taxon>
        <taxon>Cervidae</taxon>
        <taxon>Odocoileinae</taxon>
        <taxon>Rangifer</taxon>
    </lineage>
</organism>
<sequence>MRPGPLSPLPSLREDQGQLELLLLHPCWRSVFPPPSPLEHGATMTSGELFAVSCQGLEARREMDFLGMTVPVTHGHFGPGGEVFCTCGLLEAVQESLEDGVIPGLSLPSNTQPGDSRMRAWISGLGRQMPRAGPGGTAGQKAASVHERKSTSS</sequence>
<gene>
    <name evidence="1" type="ORF">MRATA1EN22A_LOCUS21905</name>
</gene>
<reference evidence="1" key="1">
    <citation type="submission" date="2023-05" db="EMBL/GenBank/DDBJ databases">
        <authorList>
            <consortium name="ELIXIR-Norway"/>
        </authorList>
    </citation>
    <scope>NUCLEOTIDE SEQUENCE</scope>
</reference>
<reference evidence="1" key="2">
    <citation type="submission" date="2025-03" db="EMBL/GenBank/DDBJ databases">
        <authorList>
            <consortium name="ELIXIR-Norway"/>
            <consortium name="Elixir Norway"/>
        </authorList>
    </citation>
    <scope>NUCLEOTIDE SEQUENCE</scope>
</reference>
<dbReference type="EMBL" id="OX596117">
    <property type="protein sequence ID" value="CAN0494739.1"/>
    <property type="molecule type" value="Genomic_DNA"/>
</dbReference>